<dbReference type="InterPro" id="IPR051158">
    <property type="entry name" value="Metallophosphoesterase_sf"/>
</dbReference>
<keyword evidence="3" id="KW-1185">Reference proteome</keyword>
<dbReference type="GO" id="GO:0016020">
    <property type="term" value="C:membrane"/>
    <property type="evidence" value="ECO:0007669"/>
    <property type="project" value="GOC"/>
</dbReference>
<dbReference type="Gene3D" id="3.60.21.10">
    <property type="match status" value="1"/>
</dbReference>
<dbReference type="InterPro" id="IPR029052">
    <property type="entry name" value="Metallo-depent_PP-like"/>
</dbReference>
<dbReference type="Proteomes" id="UP000326671">
    <property type="component" value="Unassembled WGS sequence"/>
</dbReference>
<dbReference type="InterPro" id="IPR004843">
    <property type="entry name" value="Calcineurin-like_PHP"/>
</dbReference>
<comment type="caution">
    <text evidence="2">The sequence shown here is derived from an EMBL/GenBank/DDBJ whole genome shotgun (WGS) entry which is preliminary data.</text>
</comment>
<gene>
    <name evidence="2" type="ORF">F4V44_09780</name>
</gene>
<accession>A0A5J5HVP8</accession>
<protein>
    <submittedName>
        <fullName evidence="2">Metallophosphoesterase</fullName>
    </submittedName>
</protein>
<dbReference type="GO" id="GO:0009245">
    <property type="term" value="P:lipid A biosynthetic process"/>
    <property type="evidence" value="ECO:0007669"/>
    <property type="project" value="TreeGrafter"/>
</dbReference>
<proteinExistence type="predicted"/>
<reference evidence="2 3" key="1">
    <citation type="submission" date="2019-09" db="EMBL/GenBank/DDBJ databases">
        <title>Whole genome sequences of isolates from the Mars Exploration Rovers.</title>
        <authorList>
            <person name="Seuylemezian A."/>
            <person name="Vaishampayan P."/>
        </authorList>
    </citation>
    <scope>NUCLEOTIDE SEQUENCE [LARGE SCALE GENOMIC DNA]</scope>
    <source>
        <strain evidence="2 3">MER_TA_151</strain>
    </source>
</reference>
<feature type="domain" description="Calcineurin-like phosphoesterase" evidence="1">
    <location>
        <begin position="48"/>
        <end position="202"/>
    </location>
</feature>
<dbReference type="GO" id="GO:0008758">
    <property type="term" value="F:UDP-2,3-diacylglucosamine hydrolase activity"/>
    <property type="evidence" value="ECO:0007669"/>
    <property type="project" value="TreeGrafter"/>
</dbReference>
<evidence type="ECO:0000313" key="3">
    <source>
        <dbReference type="Proteomes" id="UP000326671"/>
    </source>
</evidence>
<dbReference type="PANTHER" id="PTHR31302:SF32">
    <property type="entry name" value="PHOSPHOESTERASE"/>
    <property type="match status" value="1"/>
</dbReference>
<sequence length="260" mass="29572">MIFILILCFLLGAGLLFYMFKEAFADRVVYQELQFVDFPESFGEVNLFFISDIHRRRISDQIIEKVKGNVDIVIIGGDMTEKGVPLERVKDNILQLKKLGPVIFVRGNNDYEIEIPLLDSLFLSLDVKVLVNRSIFFESKQGERFYILGVDDLSTNRADIDQALIETDDNSFKILVSHNPEMNRKIREDQGISLMLSGHTHGGQIHILGFSLYEKGRLKREHNRTILISNGYGTTGVPLRLGAKAETHLLTICQGHNQSF</sequence>
<dbReference type="Pfam" id="PF00149">
    <property type="entry name" value="Metallophos"/>
    <property type="match status" value="1"/>
</dbReference>
<dbReference type="OrthoDB" id="9780884at2"/>
<organism evidence="2 3">
    <name type="scientific">Niallia endozanthoxylica</name>
    <dbReference type="NCBI Taxonomy" id="2036016"/>
    <lineage>
        <taxon>Bacteria</taxon>
        <taxon>Bacillati</taxon>
        <taxon>Bacillota</taxon>
        <taxon>Bacilli</taxon>
        <taxon>Bacillales</taxon>
        <taxon>Bacillaceae</taxon>
        <taxon>Niallia</taxon>
    </lineage>
</organism>
<evidence type="ECO:0000259" key="1">
    <source>
        <dbReference type="Pfam" id="PF00149"/>
    </source>
</evidence>
<dbReference type="PANTHER" id="PTHR31302">
    <property type="entry name" value="TRANSMEMBRANE PROTEIN WITH METALLOPHOSPHOESTERASE DOMAIN-RELATED"/>
    <property type="match status" value="1"/>
</dbReference>
<dbReference type="AlphaFoldDB" id="A0A5J5HVP8"/>
<evidence type="ECO:0000313" key="2">
    <source>
        <dbReference type="EMBL" id="KAA9026465.1"/>
    </source>
</evidence>
<name>A0A5J5HVP8_9BACI</name>
<dbReference type="SUPFAM" id="SSF56300">
    <property type="entry name" value="Metallo-dependent phosphatases"/>
    <property type="match status" value="1"/>
</dbReference>
<dbReference type="EMBL" id="VYKL01000015">
    <property type="protein sequence ID" value="KAA9026465.1"/>
    <property type="molecule type" value="Genomic_DNA"/>
</dbReference>